<organism evidence="2 3">
    <name type="scientific">Agarivorans gilvus</name>
    <dbReference type="NCBI Taxonomy" id="680279"/>
    <lineage>
        <taxon>Bacteria</taxon>
        <taxon>Pseudomonadati</taxon>
        <taxon>Pseudomonadota</taxon>
        <taxon>Gammaproteobacteria</taxon>
        <taxon>Alteromonadales</taxon>
        <taxon>Alteromonadaceae</taxon>
        <taxon>Agarivorans</taxon>
    </lineage>
</organism>
<dbReference type="Proteomes" id="UP000651977">
    <property type="component" value="Unassembled WGS sequence"/>
</dbReference>
<keyword evidence="1" id="KW-0812">Transmembrane</keyword>
<reference evidence="3" key="1">
    <citation type="journal article" date="2019" name="Int. J. Syst. Evol. Microbiol.">
        <title>The Global Catalogue of Microorganisms (GCM) 10K type strain sequencing project: providing services to taxonomists for standard genome sequencing and annotation.</title>
        <authorList>
            <consortium name="The Broad Institute Genomics Platform"/>
            <consortium name="The Broad Institute Genome Sequencing Center for Infectious Disease"/>
            <person name="Wu L."/>
            <person name="Ma J."/>
        </authorList>
    </citation>
    <scope>NUCLEOTIDE SEQUENCE [LARGE SCALE GENOMIC DNA]</scope>
    <source>
        <strain evidence="3">CGMCC 1.10131</strain>
    </source>
</reference>
<sequence>MSTLESIIWHVLGYAAMPTILVMGFIGVAIVSLAILSKWDKDQ</sequence>
<evidence type="ECO:0000313" key="2">
    <source>
        <dbReference type="EMBL" id="GGA95236.1"/>
    </source>
</evidence>
<evidence type="ECO:0000256" key="1">
    <source>
        <dbReference type="SAM" id="Phobius"/>
    </source>
</evidence>
<proteinExistence type="predicted"/>
<comment type="caution">
    <text evidence="2">The sequence shown here is derived from an EMBL/GenBank/DDBJ whole genome shotgun (WGS) entry which is preliminary data.</text>
</comment>
<dbReference type="InterPro" id="IPR014175">
    <property type="entry name" value="CHP02808"/>
</dbReference>
<gene>
    <name evidence="2" type="ORF">GCM10007414_05000</name>
</gene>
<protein>
    <submittedName>
        <fullName evidence="2">TIGR02808 family protein</fullName>
    </submittedName>
</protein>
<dbReference type="RefSeq" id="WP_083481454.1">
    <property type="nucleotide sequence ID" value="NZ_BMDY01000002.1"/>
</dbReference>
<feature type="transmembrane region" description="Helical" evidence="1">
    <location>
        <begin position="12"/>
        <end position="36"/>
    </location>
</feature>
<keyword evidence="3" id="KW-1185">Reference proteome</keyword>
<accession>A0ABQ1HXT5</accession>
<keyword evidence="1" id="KW-1133">Transmembrane helix</keyword>
<name>A0ABQ1HXT5_9ALTE</name>
<dbReference type="EMBL" id="BMDY01000002">
    <property type="protein sequence ID" value="GGA95236.1"/>
    <property type="molecule type" value="Genomic_DNA"/>
</dbReference>
<evidence type="ECO:0000313" key="3">
    <source>
        <dbReference type="Proteomes" id="UP000651977"/>
    </source>
</evidence>
<dbReference type="NCBIfam" id="TIGR02808">
    <property type="entry name" value="short_TIGR02808"/>
    <property type="match status" value="1"/>
</dbReference>
<keyword evidence="1" id="KW-0472">Membrane</keyword>
<dbReference type="Pfam" id="PF09574">
    <property type="entry name" value="DUF2374"/>
    <property type="match status" value="1"/>
</dbReference>